<protein>
    <submittedName>
        <fullName evidence="1">Uncharacterized protein</fullName>
    </submittedName>
</protein>
<proteinExistence type="predicted"/>
<gene>
    <name evidence="1" type="ORF">JJB47_12445</name>
</gene>
<sequence>MNLLESYINISKTNNVKINDINNINPKQFVNCIDSIPIICYEVNYIYTTVRGNKKNGNKYFLFNSFNPQINMKEKLDKYIEDFNKEHPNRKLLNVKFLNSKCLGYMTL</sequence>
<comment type="caution">
    <text evidence="1">The sequence shown here is derived from an EMBL/GenBank/DDBJ whole genome shotgun (WGS) entry which is preliminary data.</text>
</comment>
<name>A0AAW4IY80_CLOPF</name>
<dbReference type="RefSeq" id="WP_208341005.1">
    <property type="nucleotide sequence ID" value="NZ_JAENQO010000007.1"/>
</dbReference>
<dbReference type="EMBL" id="JAENQP010000007">
    <property type="protein sequence ID" value="MBO3359583.1"/>
    <property type="molecule type" value="Genomic_DNA"/>
</dbReference>
<organism evidence="1 2">
    <name type="scientific">Clostridium perfringens</name>
    <dbReference type="NCBI Taxonomy" id="1502"/>
    <lineage>
        <taxon>Bacteria</taxon>
        <taxon>Bacillati</taxon>
        <taxon>Bacillota</taxon>
        <taxon>Clostridia</taxon>
        <taxon>Eubacteriales</taxon>
        <taxon>Clostridiaceae</taxon>
        <taxon>Clostridium</taxon>
    </lineage>
</organism>
<reference evidence="1" key="1">
    <citation type="submission" date="2020-12" db="EMBL/GenBank/DDBJ databases">
        <title>Comparative genomics of Clostridium perfringens reveals patterns of host-associated phylogenetic clades and virulence factors.</title>
        <authorList>
            <person name="Smith A.H."/>
            <person name="Geier R."/>
        </authorList>
    </citation>
    <scope>NUCLEOTIDE SEQUENCE</scope>
    <source>
        <strain evidence="1">CHD30677R</strain>
    </source>
</reference>
<dbReference type="AlphaFoldDB" id="A0AAW4IY80"/>
<accession>A0AAW4IY80</accession>
<evidence type="ECO:0000313" key="2">
    <source>
        <dbReference type="Proteomes" id="UP000668068"/>
    </source>
</evidence>
<evidence type="ECO:0000313" key="1">
    <source>
        <dbReference type="EMBL" id="MBO3359583.1"/>
    </source>
</evidence>
<dbReference type="Proteomes" id="UP000668068">
    <property type="component" value="Unassembled WGS sequence"/>
</dbReference>